<dbReference type="SUPFAM" id="SSF81296">
    <property type="entry name" value="E set domains"/>
    <property type="match status" value="1"/>
</dbReference>
<feature type="region of interest" description="Disordered" evidence="4">
    <location>
        <begin position="1"/>
        <end position="116"/>
    </location>
</feature>
<sequence length="295" mass="30151">MADAAPTDGAQPESCPAATAGIALASAEPAGGRGMSGPEESRDTPPAAAAGAGGQSSQESDLRAEAAANAAASAATPPEADADDADDDDDDGYVAPPAADISEVRDAGKGHPEDDESMKRYKEALLGPDASSGPGAPLVVEILELRLEHGAGPGAASEDAGPTLSVALGGSAAEAAAAAPLTVKGGGWRRVSIRFRVRGQIVHGLKLKMRIRGATSGIQLERATLMLGSYAPKAAEQVYAAPPTQYPGHIFARGTYIADCEFVDDAGNQHLAFTYRFVIGRKWDWDHPAVVKDGE</sequence>
<dbReference type="InterPro" id="IPR000406">
    <property type="entry name" value="Rho_GDI"/>
</dbReference>
<dbReference type="PANTHER" id="PTHR10980:SF3">
    <property type="entry name" value="LD16419P"/>
    <property type="match status" value="1"/>
</dbReference>
<reference evidence="5 6" key="1">
    <citation type="submission" date="2019-07" db="EMBL/GenBank/DDBJ databases">
        <title>Genomes of Cafeteria roenbergensis.</title>
        <authorList>
            <person name="Fischer M.G."/>
            <person name="Hackl T."/>
            <person name="Roman M."/>
        </authorList>
    </citation>
    <scope>NUCLEOTIDE SEQUENCE [LARGE SCALE GENOMIC DNA]</scope>
    <source>
        <strain evidence="5 6">E4-10P</strain>
    </source>
</reference>
<evidence type="ECO:0000256" key="2">
    <source>
        <dbReference type="ARBA" id="ARBA00009758"/>
    </source>
</evidence>
<dbReference type="GO" id="GO:0005094">
    <property type="term" value="F:Rho GDP-dissociation inhibitor activity"/>
    <property type="evidence" value="ECO:0007669"/>
    <property type="project" value="InterPro"/>
</dbReference>
<dbReference type="Proteomes" id="UP000322899">
    <property type="component" value="Unassembled WGS sequence"/>
</dbReference>
<dbReference type="InterPro" id="IPR024792">
    <property type="entry name" value="RhoGDI_dom_sf"/>
</dbReference>
<dbReference type="AlphaFoldDB" id="A0A5A8EGF6"/>
<dbReference type="InterPro" id="IPR014756">
    <property type="entry name" value="Ig_E-set"/>
</dbReference>
<feature type="compositionally biased region" description="Low complexity" evidence="4">
    <location>
        <begin position="65"/>
        <end position="79"/>
    </location>
</feature>
<dbReference type="GO" id="GO:0005829">
    <property type="term" value="C:cytosol"/>
    <property type="evidence" value="ECO:0007669"/>
    <property type="project" value="TreeGrafter"/>
</dbReference>
<evidence type="ECO:0000313" key="5">
    <source>
        <dbReference type="EMBL" id="KAA0176946.1"/>
    </source>
</evidence>
<evidence type="ECO:0000256" key="1">
    <source>
        <dbReference type="ARBA" id="ARBA00004496"/>
    </source>
</evidence>
<evidence type="ECO:0008006" key="7">
    <source>
        <dbReference type="Google" id="ProtNLM"/>
    </source>
</evidence>
<dbReference type="Gene3D" id="2.70.50.30">
    <property type="entry name" value="Coagulation Factor XIII, subunit A, domain 1"/>
    <property type="match status" value="1"/>
</dbReference>
<keyword evidence="3" id="KW-0963">Cytoplasm</keyword>
<dbReference type="Pfam" id="PF02115">
    <property type="entry name" value="Rho_GDI"/>
    <property type="match status" value="1"/>
</dbReference>
<dbReference type="GO" id="GO:0016020">
    <property type="term" value="C:membrane"/>
    <property type="evidence" value="ECO:0007669"/>
    <property type="project" value="TreeGrafter"/>
</dbReference>
<comment type="caution">
    <text evidence="5">The sequence shown here is derived from an EMBL/GenBank/DDBJ whole genome shotgun (WGS) entry which is preliminary data.</text>
</comment>
<dbReference type="EMBL" id="VLTO01000006">
    <property type="protein sequence ID" value="KAA0176946.1"/>
    <property type="molecule type" value="Genomic_DNA"/>
</dbReference>
<evidence type="ECO:0000313" key="6">
    <source>
        <dbReference type="Proteomes" id="UP000322899"/>
    </source>
</evidence>
<organism evidence="5 6">
    <name type="scientific">Cafeteria roenbergensis</name>
    <name type="common">Marine flagellate</name>
    <dbReference type="NCBI Taxonomy" id="33653"/>
    <lineage>
        <taxon>Eukaryota</taxon>
        <taxon>Sar</taxon>
        <taxon>Stramenopiles</taxon>
        <taxon>Bigyra</taxon>
        <taxon>Opalozoa</taxon>
        <taxon>Bicosoecida</taxon>
        <taxon>Cafeteriaceae</taxon>
        <taxon>Cafeteria</taxon>
    </lineage>
</organism>
<evidence type="ECO:0000256" key="3">
    <source>
        <dbReference type="ARBA" id="ARBA00022490"/>
    </source>
</evidence>
<feature type="compositionally biased region" description="Acidic residues" evidence="4">
    <location>
        <begin position="80"/>
        <end position="92"/>
    </location>
</feature>
<dbReference type="GO" id="GO:0007266">
    <property type="term" value="P:Rho protein signal transduction"/>
    <property type="evidence" value="ECO:0007669"/>
    <property type="project" value="InterPro"/>
</dbReference>
<name>A0A5A8EGF6_CAFRO</name>
<evidence type="ECO:0000256" key="4">
    <source>
        <dbReference type="SAM" id="MobiDB-lite"/>
    </source>
</evidence>
<feature type="compositionally biased region" description="Basic and acidic residues" evidence="4">
    <location>
        <begin position="102"/>
        <end position="116"/>
    </location>
</feature>
<gene>
    <name evidence="5" type="ORF">FNF27_01768</name>
</gene>
<dbReference type="PANTHER" id="PTHR10980">
    <property type="entry name" value="RHO GDP-DISSOCIATION INHIBITOR"/>
    <property type="match status" value="1"/>
</dbReference>
<dbReference type="OrthoDB" id="1683373at2759"/>
<protein>
    <recommendedName>
        <fullName evidence="7">Rho GDP-dissociation inhibitor 1</fullName>
    </recommendedName>
</protein>
<comment type="subcellular location">
    <subcellularLocation>
        <location evidence="1">Cytoplasm</location>
    </subcellularLocation>
</comment>
<comment type="similarity">
    <text evidence="2">Belongs to the Rho GDI family.</text>
</comment>
<accession>A0A5A8EGF6</accession>
<proteinExistence type="inferred from homology"/>